<reference evidence="1" key="1">
    <citation type="submission" date="2022-06" db="EMBL/GenBank/DDBJ databases">
        <title>Draft genome sequence of Streptomyces sp. RB6PN25 isolated from peat swamp forest in Thailand.</title>
        <authorList>
            <person name="Duangmal K."/>
            <person name="Klaysubun C."/>
        </authorList>
    </citation>
    <scope>NUCLEOTIDE SEQUENCE</scope>
    <source>
        <strain evidence="1">RB6PN25</strain>
    </source>
</reference>
<evidence type="ECO:0000313" key="2">
    <source>
        <dbReference type="Proteomes" id="UP001057702"/>
    </source>
</evidence>
<dbReference type="Proteomes" id="UP001057702">
    <property type="component" value="Unassembled WGS sequence"/>
</dbReference>
<name>A0ABT1Q3B8_9ACTN</name>
<comment type="caution">
    <text evidence="1">The sequence shown here is derived from an EMBL/GenBank/DDBJ whole genome shotgun (WGS) entry which is preliminary data.</text>
</comment>
<evidence type="ECO:0000313" key="1">
    <source>
        <dbReference type="EMBL" id="MCQ4084420.1"/>
    </source>
</evidence>
<organism evidence="1 2">
    <name type="scientific">Streptomyces humicola</name>
    <dbReference type="NCBI Taxonomy" id="2953240"/>
    <lineage>
        <taxon>Bacteria</taxon>
        <taxon>Bacillati</taxon>
        <taxon>Actinomycetota</taxon>
        <taxon>Actinomycetes</taxon>
        <taxon>Kitasatosporales</taxon>
        <taxon>Streptomycetaceae</taxon>
        <taxon>Streptomyces</taxon>
    </lineage>
</organism>
<sequence>MSRPTVREVADFLAGLNARRDSEPATFAELMERKADLLERIAADLPGDTKTAEVAARARARANQLKANG</sequence>
<gene>
    <name evidence="1" type="ORF">NGB36_28530</name>
</gene>
<protein>
    <submittedName>
        <fullName evidence="1">Uncharacterized protein</fullName>
    </submittedName>
</protein>
<dbReference type="EMBL" id="JANFNG010000035">
    <property type="protein sequence ID" value="MCQ4084420.1"/>
    <property type="molecule type" value="Genomic_DNA"/>
</dbReference>
<keyword evidence="2" id="KW-1185">Reference proteome</keyword>
<accession>A0ABT1Q3B8</accession>
<dbReference type="RefSeq" id="WP_255923484.1">
    <property type="nucleotide sequence ID" value="NZ_JANFNG010000035.1"/>
</dbReference>
<proteinExistence type="predicted"/>